<dbReference type="AlphaFoldDB" id="A0A7N0T2G3"/>
<dbReference type="Proteomes" id="UP000594263">
    <property type="component" value="Unplaced"/>
</dbReference>
<proteinExistence type="predicted"/>
<evidence type="ECO:0000313" key="2">
    <source>
        <dbReference type="Proteomes" id="UP000594263"/>
    </source>
</evidence>
<organism evidence="1 2">
    <name type="scientific">Kalanchoe fedtschenkoi</name>
    <name type="common">Lavender scallops</name>
    <name type="synonym">South American air plant</name>
    <dbReference type="NCBI Taxonomy" id="63787"/>
    <lineage>
        <taxon>Eukaryota</taxon>
        <taxon>Viridiplantae</taxon>
        <taxon>Streptophyta</taxon>
        <taxon>Embryophyta</taxon>
        <taxon>Tracheophyta</taxon>
        <taxon>Spermatophyta</taxon>
        <taxon>Magnoliopsida</taxon>
        <taxon>eudicotyledons</taxon>
        <taxon>Gunneridae</taxon>
        <taxon>Pentapetalae</taxon>
        <taxon>Saxifragales</taxon>
        <taxon>Crassulaceae</taxon>
        <taxon>Kalanchoe</taxon>
    </lineage>
</organism>
<dbReference type="Gramene" id="Kaladp0018s0282.1.v1.1">
    <property type="protein sequence ID" value="Kaladp0018s0282.1.v1.1"/>
    <property type="gene ID" value="Kaladp0018s0282.v1.1"/>
</dbReference>
<sequence>MSGVGGTEPFFPVDLELRDSVECVSENDHPR</sequence>
<dbReference type="EnsemblPlants" id="Kaladp0018s0282.1.v1.1">
    <property type="protein sequence ID" value="Kaladp0018s0282.1.v1.1"/>
    <property type="gene ID" value="Kaladp0018s0282.v1.1"/>
</dbReference>
<reference evidence="1" key="1">
    <citation type="submission" date="2021-01" db="UniProtKB">
        <authorList>
            <consortium name="EnsemblPlants"/>
        </authorList>
    </citation>
    <scope>IDENTIFICATION</scope>
</reference>
<protein>
    <submittedName>
        <fullName evidence="1">Uncharacterized protein</fullName>
    </submittedName>
</protein>
<keyword evidence="2" id="KW-1185">Reference proteome</keyword>
<accession>A0A7N0T2G3</accession>
<evidence type="ECO:0000313" key="1">
    <source>
        <dbReference type="EnsemblPlants" id="Kaladp0018s0282.1.v1.1"/>
    </source>
</evidence>
<name>A0A7N0T2G3_KALFE</name>